<evidence type="ECO:0000313" key="8">
    <source>
        <dbReference type="Proteomes" id="UP000051952"/>
    </source>
</evidence>
<evidence type="ECO:0000256" key="1">
    <source>
        <dbReference type="ARBA" id="ARBA00004245"/>
    </source>
</evidence>
<organism evidence="7 8">
    <name type="scientific">Bodo saltans</name>
    <name type="common">Flagellated protozoan</name>
    <dbReference type="NCBI Taxonomy" id="75058"/>
    <lineage>
        <taxon>Eukaryota</taxon>
        <taxon>Discoba</taxon>
        <taxon>Euglenozoa</taxon>
        <taxon>Kinetoplastea</taxon>
        <taxon>Metakinetoplastina</taxon>
        <taxon>Eubodonida</taxon>
        <taxon>Bodonidae</taxon>
        <taxon>Bodo</taxon>
    </lineage>
</organism>
<keyword evidence="5 6" id="KW-0206">Cytoskeleton</keyword>
<protein>
    <recommendedName>
        <fullName evidence="6">Actin-related protein 2/3 complex subunit 4</fullName>
    </recommendedName>
</protein>
<dbReference type="PANTHER" id="PTHR22629">
    <property type="entry name" value="ARP2/3 COMPLEX 20 KD SUBUNIT"/>
    <property type="match status" value="1"/>
</dbReference>
<reference evidence="8" key="1">
    <citation type="submission" date="2015-09" db="EMBL/GenBank/DDBJ databases">
        <authorList>
            <consortium name="Pathogen Informatics"/>
        </authorList>
    </citation>
    <scope>NUCLEOTIDE SEQUENCE [LARGE SCALE GENOMIC DNA]</scope>
    <source>
        <strain evidence="8">Lake Konstanz</strain>
    </source>
</reference>
<evidence type="ECO:0000256" key="5">
    <source>
        <dbReference type="ARBA" id="ARBA00023212"/>
    </source>
</evidence>
<gene>
    <name evidence="7" type="ORF">BSAL_17790c</name>
</gene>
<proteinExistence type="inferred from homology"/>
<name>A0A0S4KGM1_BODSA</name>
<dbReference type="AlphaFoldDB" id="A0A0S4KGM1"/>
<evidence type="ECO:0000256" key="4">
    <source>
        <dbReference type="ARBA" id="ARBA00023203"/>
    </source>
</evidence>
<keyword evidence="4 6" id="KW-0009">Actin-binding</keyword>
<dbReference type="PANTHER" id="PTHR22629:SF0">
    <property type="entry name" value="ACTIN-RELATED PROTEIN 2_3 COMPLEX SUBUNIT 4"/>
    <property type="match status" value="1"/>
</dbReference>
<dbReference type="GO" id="GO:0030041">
    <property type="term" value="P:actin filament polymerization"/>
    <property type="evidence" value="ECO:0007669"/>
    <property type="project" value="UniProtKB-UniRule"/>
</dbReference>
<evidence type="ECO:0000256" key="3">
    <source>
        <dbReference type="ARBA" id="ARBA00022490"/>
    </source>
</evidence>
<evidence type="ECO:0000256" key="2">
    <source>
        <dbReference type="ARBA" id="ARBA00005919"/>
    </source>
</evidence>
<dbReference type="Pfam" id="PF05856">
    <property type="entry name" value="ARPC4"/>
    <property type="match status" value="1"/>
</dbReference>
<comment type="subcellular location">
    <subcellularLocation>
        <location evidence="1 6">Cytoplasm</location>
        <location evidence="1 6">Cytoskeleton</location>
    </subcellularLocation>
</comment>
<accession>A0A0S4KGM1</accession>
<dbReference type="Proteomes" id="UP000051952">
    <property type="component" value="Unassembled WGS sequence"/>
</dbReference>
<comment type="function">
    <text evidence="6">Functions as actin-binding component of the Arp2/3 complex which is involved in regulation of actin polymerization and together with an activating nucleation-promoting factor (NPF) mediates the formation of branched actin networks. Seems to contact the mother actin filament.</text>
</comment>
<dbReference type="PIRSF" id="PIRSF039100">
    <property type="entry name" value="ARPC4"/>
    <property type="match status" value="1"/>
</dbReference>
<keyword evidence="8" id="KW-1185">Reference proteome</keyword>
<dbReference type="EMBL" id="CYKH01001680">
    <property type="protein sequence ID" value="CUI14829.1"/>
    <property type="molecule type" value="Genomic_DNA"/>
</dbReference>
<dbReference type="InterPro" id="IPR008384">
    <property type="entry name" value="ARPC4"/>
</dbReference>
<dbReference type="OMA" id="EAYLGEF"/>
<dbReference type="VEuPathDB" id="TriTrypDB:BSAL_17790c"/>
<evidence type="ECO:0000313" key="7">
    <source>
        <dbReference type="EMBL" id="CUI14829.1"/>
    </source>
</evidence>
<dbReference type="GO" id="GO:0051015">
    <property type="term" value="F:actin filament binding"/>
    <property type="evidence" value="ECO:0007669"/>
    <property type="project" value="TreeGrafter"/>
</dbReference>
<dbReference type="GO" id="GO:0034314">
    <property type="term" value="P:Arp2/3 complex-mediated actin nucleation"/>
    <property type="evidence" value="ECO:0007669"/>
    <property type="project" value="UniProtKB-UniRule"/>
</dbReference>
<keyword evidence="3 6" id="KW-0963">Cytoplasm</keyword>
<dbReference type="OrthoDB" id="336240at2759"/>
<comment type="similarity">
    <text evidence="2 6">Belongs to the ARPC4 family.</text>
</comment>
<evidence type="ECO:0000256" key="6">
    <source>
        <dbReference type="PIRNR" id="PIRNR039100"/>
    </source>
</evidence>
<dbReference type="GO" id="GO:0005885">
    <property type="term" value="C:Arp2/3 protein complex"/>
    <property type="evidence" value="ECO:0007669"/>
    <property type="project" value="UniProtKB-UniRule"/>
</dbReference>
<dbReference type="InterPro" id="IPR034666">
    <property type="entry name" value="ARPC2/4"/>
</dbReference>
<sequence length="172" mass="19644">MASTMATAYIPYYDAIKRTLHAAICIGNFPSRVVERHNKPEVEVRANEELLLNPLLICRSEQERTLIESGTNSVRVSIAFQKSDALAELIAKKYVGFLEQRADRFMILRKKAVKGYDISFLITNEEAENMHKIKIIDFIVQFVADIDSDVTSMKLSTNQRARRAAVEFLQNF</sequence>
<dbReference type="SUPFAM" id="SSF69645">
    <property type="entry name" value="Arp2/3 complex subunits"/>
    <property type="match status" value="1"/>
</dbReference>
<dbReference type="Gene3D" id="3.30.1460.20">
    <property type="match status" value="1"/>
</dbReference>